<sequence length="52" mass="6058">MPVALWVLLFVAIVPYLLAGLGGYMKIKQLGHLDNRHPRYKRNQRQVLQRVS</sequence>
<comment type="caution">
    <text evidence="1">The sequence shown here is derived from an EMBL/GenBank/DDBJ whole genome shotgun (WGS) entry which is preliminary data.</text>
</comment>
<reference evidence="1 2" key="2">
    <citation type="submission" date="2015-01" db="EMBL/GenBank/DDBJ databases">
        <authorList>
            <consortium name="NBRP consortium"/>
            <person name="Sawabe T."/>
            <person name="Meirelles P."/>
            <person name="Feng G."/>
            <person name="Sayaka M."/>
            <person name="Hattori M."/>
            <person name="Ohkuma M."/>
        </authorList>
    </citation>
    <scope>NUCLEOTIDE SEQUENCE [LARGE SCALE GENOMIC DNA]</scope>
    <source>
        <strain evidence="2">JCM 19231</strain>
    </source>
</reference>
<accession>A0A0B8P626</accession>
<gene>
    <name evidence="1" type="ORF">JCM19231_3187</name>
</gene>
<evidence type="ECO:0000313" key="2">
    <source>
        <dbReference type="Proteomes" id="UP000031671"/>
    </source>
</evidence>
<evidence type="ECO:0000313" key="1">
    <source>
        <dbReference type="EMBL" id="GAM58713.1"/>
    </source>
</evidence>
<dbReference type="EMBL" id="BBRZ01000100">
    <property type="protein sequence ID" value="GAM58713.1"/>
    <property type="molecule type" value="Genomic_DNA"/>
</dbReference>
<dbReference type="AlphaFoldDB" id="A0A0B8P626"/>
<organism evidence="1 2">
    <name type="scientific">Vibrio ishigakensis</name>
    <dbReference type="NCBI Taxonomy" id="1481914"/>
    <lineage>
        <taxon>Bacteria</taxon>
        <taxon>Pseudomonadati</taxon>
        <taxon>Pseudomonadota</taxon>
        <taxon>Gammaproteobacteria</taxon>
        <taxon>Vibrionales</taxon>
        <taxon>Vibrionaceae</taxon>
        <taxon>Vibrio</taxon>
    </lineage>
</organism>
<reference evidence="1 2" key="1">
    <citation type="submission" date="2015-01" db="EMBL/GenBank/DDBJ databases">
        <title>Vibrio sp. C1 JCM 19231 whole genome shotgun sequence.</title>
        <authorList>
            <person name="Sawabe T."/>
            <person name="Meirelles P."/>
            <person name="Feng G."/>
            <person name="Sayaka M."/>
            <person name="Hattori M."/>
            <person name="Ohkuma M."/>
        </authorList>
    </citation>
    <scope>NUCLEOTIDE SEQUENCE [LARGE SCALE GENOMIC DNA]</scope>
    <source>
        <strain evidence="2">JCM 19231</strain>
    </source>
</reference>
<name>A0A0B8P626_9VIBR</name>
<proteinExistence type="predicted"/>
<protein>
    <submittedName>
        <fullName evidence="1">Uncharacterized protein</fullName>
    </submittedName>
</protein>
<keyword evidence="2" id="KW-1185">Reference proteome</keyword>
<dbReference type="Proteomes" id="UP000031671">
    <property type="component" value="Unassembled WGS sequence"/>
</dbReference>